<keyword evidence="8" id="KW-0868">Chloride</keyword>
<feature type="transmembrane region" description="Helical" evidence="10">
    <location>
        <begin position="344"/>
        <end position="368"/>
    </location>
</feature>
<evidence type="ECO:0000256" key="4">
    <source>
        <dbReference type="ARBA" id="ARBA00022989"/>
    </source>
</evidence>
<dbReference type="InterPro" id="IPR001807">
    <property type="entry name" value="ClC"/>
</dbReference>
<accession>A0A1I7NLP8</accession>
<dbReference type="SUPFAM" id="SSF54631">
    <property type="entry name" value="CBS-domain pair"/>
    <property type="match status" value="1"/>
</dbReference>
<feature type="transmembrane region" description="Helical" evidence="10">
    <location>
        <begin position="256"/>
        <end position="274"/>
    </location>
</feature>
<keyword evidence="4 10" id="KW-1133">Transmembrane helix</keyword>
<feature type="transmembrane region" description="Helical" evidence="10">
    <location>
        <begin position="44"/>
        <end position="72"/>
    </location>
</feature>
<keyword evidence="2" id="KW-0813">Transport</keyword>
<gene>
    <name evidence="12" type="ORF">SAMN05660895_2256</name>
</gene>
<dbReference type="AlphaFoldDB" id="A0A1I7NLP8"/>
<dbReference type="GO" id="GO:0034707">
    <property type="term" value="C:chloride channel complex"/>
    <property type="evidence" value="ECO:0007669"/>
    <property type="project" value="UniProtKB-KW"/>
</dbReference>
<evidence type="ECO:0000256" key="2">
    <source>
        <dbReference type="ARBA" id="ARBA00022448"/>
    </source>
</evidence>
<evidence type="ECO:0000256" key="8">
    <source>
        <dbReference type="ARBA" id="ARBA00023214"/>
    </source>
</evidence>
<comment type="subcellular location">
    <subcellularLocation>
        <location evidence="1">Membrane</location>
        <topology evidence="1">Multi-pass membrane protein</topology>
    </subcellularLocation>
</comment>
<feature type="transmembrane region" description="Helical" evidence="10">
    <location>
        <begin position="294"/>
        <end position="312"/>
    </location>
</feature>
<keyword evidence="7" id="KW-0869">Chloride channel</keyword>
<evidence type="ECO:0000256" key="6">
    <source>
        <dbReference type="ARBA" id="ARBA00023136"/>
    </source>
</evidence>
<dbReference type="InterPro" id="IPR014743">
    <property type="entry name" value="Cl-channel_core"/>
</dbReference>
<evidence type="ECO:0000256" key="7">
    <source>
        <dbReference type="ARBA" id="ARBA00023173"/>
    </source>
</evidence>
<dbReference type="InterPro" id="IPR050368">
    <property type="entry name" value="ClC-type_chloride_channel"/>
</dbReference>
<dbReference type="EMBL" id="FPCJ01000001">
    <property type="protein sequence ID" value="SFV35549.1"/>
    <property type="molecule type" value="Genomic_DNA"/>
</dbReference>
<dbReference type="PANTHER" id="PTHR43427">
    <property type="entry name" value="CHLORIDE CHANNEL PROTEIN CLC-E"/>
    <property type="match status" value="1"/>
</dbReference>
<dbReference type="Gene3D" id="3.10.580.10">
    <property type="entry name" value="CBS-domain"/>
    <property type="match status" value="1"/>
</dbReference>
<feature type="transmembrane region" description="Helical" evidence="10">
    <location>
        <begin position="374"/>
        <end position="393"/>
    </location>
</feature>
<keyword evidence="5" id="KW-0406">Ion transport</keyword>
<dbReference type="SUPFAM" id="SSF81340">
    <property type="entry name" value="Clc chloride channel"/>
    <property type="match status" value="1"/>
</dbReference>
<dbReference type="CDD" id="cd02205">
    <property type="entry name" value="CBS_pair_SF"/>
    <property type="match status" value="1"/>
</dbReference>
<feature type="transmembrane region" description="Helical" evidence="10">
    <location>
        <begin position="217"/>
        <end position="235"/>
    </location>
</feature>
<evidence type="ECO:0000259" key="11">
    <source>
        <dbReference type="Pfam" id="PF00571"/>
    </source>
</evidence>
<dbReference type="CDD" id="cd00400">
    <property type="entry name" value="Voltage_gated_ClC"/>
    <property type="match status" value="1"/>
</dbReference>
<keyword evidence="6 10" id="KW-0472">Membrane</keyword>
<dbReference type="Gene3D" id="1.10.3080.10">
    <property type="entry name" value="Clc chloride channel"/>
    <property type="match status" value="1"/>
</dbReference>
<feature type="domain" description="CBS" evidence="11">
    <location>
        <begin position="495"/>
        <end position="539"/>
    </location>
</feature>
<dbReference type="Pfam" id="PF00571">
    <property type="entry name" value="CBS"/>
    <property type="match status" value="2"/>
</dbReference>
<dbReference type="Proteomes" id="UP000199537">
    <property type="component" value="Unassembled WGS sequence"/>
</dbReference>
<dbReference type="PRINTS" id="PR00762">
    <property type="entry name" value="CLCHANNEL"/>
</dbReference>
<protein>
    <submittedName>
        <fullName evidence="12">Chloride channel protein, CIC family</fullName>
    </submittedName>
</protein>
<keyword evidence="3 10" id="KW-0812">Transmembrane</keyword>
<evidence type="ECO:0000256" key="9">
    <source>
        <dbReference type="ARBA" id="ARBA00023303"/>
    </source>
</evidence>
<feature type="domain" description="CBS" evidence="11">
    <location>
        <begin position="553"/>
        <end position="605"/>
    </location>
</feature>
<evidence type="ECO:0000256" key="1">
    <source>
        <dbReference type="ARBA" id="ARBA00004141"/>
    </source>
</evidence>
<feature type="transmembrane region" description="Helical" evidence="10">
    <location>
        <begin position="405"/>
        <end position="429"/>
    </location>
</feature>
<keyword evidence="9" id="KW-0407">Ion channel</keyword>
<evidence type="ECO:0000256" key="5">
    <source>
        <dbReference type="ARBA" id="ARBA00023065"/>
    </source>
</evidence>
<feature type="transmembrane region" description="Helical" evidence="10">
    <location>
        <begin position="435"/>
        <end position="452"/>
    </location>
</feature>
<name>A0A1I7NLP8_9BACT</name>
<dbReference type="InterPro" id="IPR046342">
    <property type="entry name" value="CBS_dom_sf"/>
</dbReference>
<dbReference type="RefSeq" id="WP_092460566.1">
    <property type="nucleotide sequence ID" value="NZ_FPCJ01000001.1"/>
</dbReference>
<evidence type="ECO:0000256" key="10">
    <source>
        <dbReference type="SAM" id="Phobius"/>
    </source>
</evidence>
<dbReference type="Pfam" id="PF00654">
    <property type="entry name" value="Voltage_CLC"/>
    <property type="match status" value="1"/>
</dbReference>
<dbReference type="InterPro" id="IPR000644">
    <property type="entry name" value="CBS_dom"/>
</dbReference>
<dbReference type="GO" id="GO:0005254">
    <property type="term" value="F:chloride channel activity"/>
    <property type="evidence" value="ECO:0007669"/>
    <property type="project" value="UniProtKB-KW"/>
</dbReference>
<feature type="transmembrane region" description="Helical" evidence="10">
    <location>
        <begin position="180"/>
        <end position="205"/>
    </location>
</feature>
<sequence length="615" mass="68513">MQKFRSYFRFLRLLLRMQHQTEDLIQQHEIPLSWLKAKLTRQQFLILSGVLVGLTTGFASVLLKTIVHFITVLITHDYHFRYQLMFYLIFPFCGLMITALVVHYLFKGKDGKGIAPILHEIANHSARVPAYKMYRQIIASGITVGFGGSAGLESPIAVTGAAIGSNYATTYGLPYKDRTLLLAAGSAAGIASAFNAPIAGVMFAIEIILAGVVFSDFIPLIIASVAGALVSKMILNEQILLHFNLQRNFDYRNTPFYLLLGICCGLYSRYYALMAHRVDRFFKRFQSTHTIRKAMVGGVMLALCCFVFPPLFGDGYGFVKTLANEGPDRLMQISLFAPLIRHQWALLAFVGSIALVKVFATSTTIYAGGSGGNFAPSLFAGAFVGYFFSRLMVDLHLFPLPVANFTIVGMAGVMSGVLYAPLTSIFLIAEVTGGYDLFIPLMIVSTASYLIVKRFSPYSLEISEYVREGKIFTRRYDSNILSMLQVKDLVDCTGPCIRPHATWDEILAAIQHDNHLCWAVTDEQNHLLGIITFEDLKTHIFPHHNEKSGCIAEKLMKQVPVTVQIHENMNHVMEKFDASGQWCLPVLQGEHYMGMLSKSAVLDAYRITLKHSMEG</sequence>
<dbReference type="OrthoDB" id="9812438at2"/>
<organism evidence="12 13">
    <name type="scientific">Thermoflavifilum thermophilum</name>
    <dbReference type="NCBI Taxonomy" id="1393122"/>
    <lineage>
        <taxon>Bacteria</taxon>
        <taxon>Pseudomonadati</taxon>
        <taxon>Bacteroidota</taxon>
        <taxon>Chitinophagia</taxon>
        <taxon>Chitinophagales</taxon>
        <taxon>Chitinophagaceae</taxon>
        <taxon>Thermoflavifilum</taxon>
    </lineage>
</organism>
<dbReference type="PANTHER" id="PTHR43427:SF6">
    <property type="entry name" value="CHLORIDE CHANNEL PROTEIN CLC-E"/>
    <property type="match status" value="1"/>
</dbReference>
<evidence type="ECO:0000313" key="12">
    <source>
        <dbReference type="EMBL" id="SFV35549.1"/>
    </source>
</evidence>
<proteinExistence type="predicted"/>
<dbReference type="STRING" id="1393122.SAMN05660895_2256"/>
<evidence type="ECO:0000313" key="13">
    <source>
        <dbReference type="Proteomes" id="UP000199537"/>
    </source>
</evidence>
<evidence type="ECO:0000256" key="3">
    <source>
        <dbReference type="ARBA" id="ARBA00022692"/>
    </source>
</evidence>
<keyword evidence="13" id="KW-1185">Reference proteome</keyword>
<reference evidence="13" key="1">
    <citation type="submission" date="2016-10" db="EMBL/GenBank/DDBJ databases">
        <authorList>
            <person name="Varghese N."/>
            <person name="Submissions S."/>
        </authorList>
    </citation>
    <scope>NUCLEOTIDE SEQUENCE [LARGE SCALE GENOMIC DNA]</scope>
    <source>
        <strain evidence="13">DSM 14807</strain>
    </source>
</reference>
<feature type="transmembrane region" description="Helical" evidence="10">
    <location>
        <begin position="84"/>
        <end position="106"/>
    </location>
</feature>